<evidence type="ECO:0000313" key="3">
    <source>
        <dbReference type="Proteomes" id="UP000659767"/>
    </source>
</evidence>
<organism evidence="2 3">
    <name type="scientific">Streptomyces badius</name>
    <dbReference type="NCBI Taxonomy" id="1941"/>
    <lineage>
        <taxon>Bacteria</taxon>
        <taxon>Bacillati</taxon>
        <taxon>Actinomycetota</taxon>
        <taxon>Actinomycetes</taxon>
        <taxon>Kitasatosporales</taxon>
        <taxon>Streptomycetaceae</taxon>
        <taxon>Streptomyces</taxon>
    </lineage>
</organism>
<feature type="region of interest" description="Disordered" evidence="1">
    <location>
        <begin position="47"/>
        <end position="70"/>
    </location>
</feature>
<keyword evidence="3" id="KW-1185">Reference proteome</keyword>
<evidence type="ECO:0000256" key="1">
    <source>
        <dbReference type="SAM" id="MobiDB-lite"/>
    </source>
</evidence>
<feature type="compositionally biased region" description="Basic and acidic residues" evidence="1">
    <location>
        <begin position="49"/>
        <end position="59"/>
    </location>
</feature>
<accession>A0ABQ2T3T0</accession>
<gene>
    <name evidence="2" type="ORF">GCM10010253_26680</name>
</gene>
<proteinExistence type="predicted"/>
<dbReference type="Proteomes" id="UP000659767">
    <property type="component" value="Unassembled WGS sequence"/>
</dbReference>
<comment type="caution">
    <text evidence="2">The sequence shown here is derived from an EMBL/GenBank/DDBJ whole genome shotgun (WGS) entry which is preliminary data.</text>
</comment>
<evidence type="ECO:0000313" key="2">
    <source>
        <dbReference type="EMBL" id="GGS50961.1"/>
    </source>
</evidence>
<protein>
    <submittedName>
        <fullName evidence="2">Uncharacterized protein</fullName>
    </submittedName>
</protein>
<reference evidence="3" key="1">
    <citation type="journal article" date="2019" name="Int. J. Syst. Evol. Microbiol.">
        <title>The Global Catalogue of Microorganisms (GCM) 10K type strain sequencing project: providing services to taxonomists for standard genome sequencing and annotation.</title>
        <authorList>
            <consortium name="The Broad Institute Genomics Platform"/>
            <consortium name="The Broad Institute Genome Sequencing Center for Infectious Disease"/>
            <person name="Wu L."/>
            <person name="Ma J."/>
        </authorList>
    </citation>
    <scope>NUCLEOTIDE SEQUENCE [LARGE SCALE GENOMIC DNA]</scope>
    <source>
        <strain evidence="3">JCM 4350</strain>
    </source>
</reference>
<sequence>MARAGAAGGGPAGGCRTAVAAQQLLYGVQDPVSYTVRQFLYDVQVDFPEPDRPRRRDPTGDPAVRFSTLT</sequence>
<name>A0ABQ2T3T0_STRBA</name>
<dbReference type="EMBL" id="BMSZ01000006">
    <property type="protein sequence ID" value="GGS50961.1"/>
    <property type="molecule type" value="Genomic_DNA"/>
</dbReference>